<keyword evidence="3" id="KW-1185">Reference proteome</keyword>
<feature type="compositionally biased region" description="Polar residues" evidence="1">
    <location>
        <begin position="414"/>
        <end position="438"/>
    </location>
</feature>
<dbReference type="Proteomes" id="UP000007015">
    <property type="component" value="Chromosome 3"/>
</dbReference>
<protein>
    <recommendedName>
        <fullName evidence="4">DUF4283 domain-containing protein</fullName>
    </recommendedName>
</protein>
<evidence type="ECO:0008006" key="4">
    <source>
        <dbReference type="Google" id="ProtNLM"/>
    </source>
</evidence>
<evidence type="ECO:0000313" key="2">
    <source>
        <dbReference type="EMBL" id="EEC74697.1"/>
    </source>
</evidence>
<dbReference type="InterPro" id="IPR053253">
    <property type="entry name" value="Sex_diff_modulator"/>
</dbReference>
<dbReference type="PANTHER" id="PTHR33087:SF21">
    <property type="entry name" value="OS03G0782100 PROTEIN"/>
    <property type="match status" value="1"/>
</dbReference>
<accession>B8AQ48</accession>
<name>B8AQ48_ORYSI</name>
<organism evidence="2 3">
    <name type="scientific">Oryza sativa subsp. indica</name>
    <name type="common">Rice</name>
    <dbReference type="NCBI Taxonomy" id="39946"/>
    <lineage>
        <taxon>Eukaryota</taxon>
        <taxon>Viridiplantae</taxon>
        <taxon>Streptophyta</taxon>
        <taxon>Embryophyta</taxon>
        <taxon>Tracheophyta</taxon>
        <taxon>Spermatophyta</taxon>
        <taxon>Magnoliopsida</taxon>
        <taxon>Liliopsida</taxon>
        <taxon>Poales</taxon>
        <taxon>Poaceae</taxon>
        <taxon>BOP clade</taxon>
        <taxon>Oryzoideae</taxon>
        <taxon>Oryzeae</taxon>
        <taxon>Oryzinae</taxon>
        <taxon>Oryza</taxon>
        <taxon>Oryza sativa</taxon>
    </lineage>
</organism>
<feature type="compositionally biased region" description="Basic and acidic residues" evidence="1">
    <location>
        <begin position="439"/>
        <end position="453"/>
    </location>
</feature>
<evidence type="ECO:0000256" key="1">
    <source>
        <dbReference type="SAM" id="MobiDB-lite"/>
    </source>
</evidence>
<proteinExistence type="predicted"/>
<evidence type="ECO:0000313" key="3">
    <source>
        <dbReference type="Proteomes" id="UP000007015"/>
    </source>
</evidence>
<dbReference type="EMBL" id="CM000128">
    <property type="protein sequence ID" value="EEC74697.1"/>
    <property type="molecule type" value="Genomic_DNA"/>
</dbReference>
<dbReference type="PANTHER" id="PTHR33087">
    <property type="entry name" value="OS07G0539200 PROTEIN"/>
    <property type="match status" value="1"/>
</dbReference>
<sequence>MEELHLREGEVVVSRHHPEAFIIKFAHQRHCVEALKRGSVKRHGIELHFVKWRSLKSALGVALMFRVRLYLDGIPRHAWDADTVVRIVARTCALESIETSLLYPPDTRWISVWVWTGNPSSIPKRVWLIFTSSTRSKKLDTVTVFERPPERWQHGEWRMASRSRSECSQSSPTIQRRHAWRRIVGAVSGVTTATSTTTTRTAALQIVMMRITEAAARKRGTGATAATKGVATDADSTTTTTPSSSAATAGGVTTTATTTMTTAIEGQAVVVKHGEAVTPPSRQVRAPASVIDDLEQALAKMEIAAAAATPESCRGMSPPPSLLRSRQPAHGLVTDHGLGQADGVEARHGPPLIGPAKVVGEQAGQLPVGPPGVGLPGLTGQPSPTGLASKGEKDEAIFKTWAHEATEKVATAPSPGTRNRTPLALTQATGGSSPTADHTSPHSDSSRLAEKPKMPPMQKCHRVLMKRLSLLRTDASLDEVLAEYVAMFNGPLPPHIIAALTSIFDLTTTTTAMVTSHRRKPCSRWWEKV</sequence>
<feature type="compositionally biased region" description="Low complexity" evidence="1">
    <location>
        <begin position="221"/>
        <end position="251"/>
    </location>
</feature>
<dbReference type="HOGENOM" id="CLU_515266_0_0_1"/>
<feature type="region of interest" description="Disordered" evidence="1">
    <location>
        <begin position="407"/>
        <end position="457"/>
    </location>
</feature>
<gene>
    <name evidence="2" type="ORF">OsI_10404</name>
</gene>
<reference evidence="2 3" key="1">
    <citation type="journal article" date="2005" name="PLoS Biol.">
        <title>The genomes of Oryza sativa: a history of duplications.</title>
        <authorList>
            <person name="Yu J."/>
            <person name="Wang J."/>
            <person name="Lin W."/>
            <person name="Li S."/>
            <person name="Li H."/>
            <person name="Zhou J."/>
            <person name="Ni P."/>
            <person name="Dong W."/>
            <person name="Hu S."/>
            <person name="Zeng C."/>
            <person name="Zhang J."/>
            <person name="Zhang Y."/>
            <person name="Li R."/>
            <person name="Xu Z."/>
            <person name="Li S."/>
            <person name="Li X."/>
            <person name="Zheng H."/>
            <person name="Cong L."/>
            <person name="Lin L."/>
            <person name="Yin J."/>
            <person name="Geng J."/>
            <person name="Li G."/>
            <person name="Shi J."/>
            <person name="Liu J."/>
            <person name="Lv H."/>
            <person name="Li J."/>
            <person name="Wang J."/>
            <person name="Deng Y."/>
            <person name="Ran L."/>
            <person name="Shi X."/>
            <person name="Wang X."/>
            <person name="Wu Q."/>
            <person name="Li C."/>
            <person name="Ren X."/>
            <person name="Wang J."/>
            <person name="Wang X."/>
            <person name="Li D."/>
            <person name="Liu D."/>
            <person name="Zhang X."/>
            <person name="Ji Z."/>
            <person name="Zhao W."/>
            <person name="Sun Y."/>
            <person name="Zhang Z."/>
            <person name="Bao J."/>
            <person name="Han Y."/>
            <person name="Dong L."/>
            <person name="Ji J."/>
            <person name="Chen P."/>
            <person name="Wu S."/>
            <person name="Liu J."/>
            <person name="Xiao Y."/>
            <person name="Bu D."/>
            <person name="Tan J."/>
            <person name="Yang L."/>
            <person name="Ye C."/>
            <person name="Zhang J."/>
            <person name="Xu J."/>
            <person name="Zhou Y."/>
            <person name="Yu Y."/>
            <person name="Zhang B."/>
            <person name="Zhuang S."/>
            <person name="Wei H."/>
            <person name="Liu B."/>
            <person name="Lei M."/>
            <person name="Yu H."/>
            <person name="Li Y."/>
            <person name="Xu H."/>
            <person name="Wei S."/>
            <person name="He X."/>
            <person name="Fang L."/>
            <person name="Zhang Z."/>
            <person name="Zhang Y."/>
            <person name="Huang X."/>
            <person name="Su Z."/>
            <person name="Tong W."/>
            <person name="Li J."/>
            <person name="Tong Z."/>
            <person name="Li S."/>
            <person name="Ye J."/>
            <person name="Wang L."/>
            <person name="Fang L."/>
            <person name="Lei T."/>
            <person name="Chen C."/>
            <person name="Chen H."/>
            <person name="Xu Z."/>
            <person name="Li H."/>
            <person name="Huang H."/>
            <person name="Zhang F."/>
            <person name="Xu H."/>
            <person name="Li N."/>
            <person name="Zhao C."/>
            <person name="Li S."/>
            <person name="Dong L."/>
            <person name="Huang Y."/>
            <person name="Li L."/>
            <person name="Xi Y."/>
            <person name="Qi Q."/>
            <person name="Li W."/>
            <person name="Zhang B."/>
            <person name="Hu W."/>
            <person name="Zhang Y."/>
            <person name="Tian X."/>
            <person name="Jiao Y."/>
            <person name="Liang X."/>
            <person name="Jin J."/>
            <person name="Gao L."/>
            <person name="Zheng W."/>
            <person name="Hao B."/>
            <person name="Liu S."/>
            <person name="Wang W."/>
            <person name="Yuan L."/>
            <person name="Cao M."/>
            <person name="McDermott J."/>
            <person name="Samudrala R."/>
            <person name="Wang J."/>
            <person name="Wong G.K."/>
            <person name="Yang H."/>
        </authorList>
    </citation>
    <scope>NUCLEOTIDE SEQUENCE [LARGE SCALE GENOMIC DNA]</scope>
    <source>
        <strain evidence="3">cv. 93-11</strain>
    </source>
</reference>
<dbReference type="Gramene" id="BGIOSGA011272-TA">
    <property type="protein sequence ID" value="BGIOSGA011272-PA"/>
    <property type="gene ID" value="BGIOSGA011272"/>
</dbReference>
<dbReference type="AlphaFoldDB" id="B8AQ48"/>
<feature type="region of interest" description="Disordered" evidence="1">
    <location>
        <begin position="332"/>
        <end position="391"/>
    </location>
</feature>
<feature type="region of interest" description="Disordered" evidence="1">
    <location>
        <begin position="219"/>
        <end position="251"/>
    </location>
</feature>
<dbReference type="OMA" id="RIVARTC"/>
<feature type="region of interest" description="Disordered" evidence="1">
    <location>
        <begin position="308"/>
        <end position="327"/>
    </location>
</feature>